<feature type="transmembrane region" description="Helical" evidence="9">
    <location>
        <begin position="153"/>
        <end position="174"/>
    </location>
</feature>
<dbReference type="GO" id="GO:0140359">
    <property type="term" value="F:ABC-type transporter activity"/>
    <property type="evidence" value="ECO:0007669"/>
    <property type="project" value="InterPro"/>
</dbReference>
<keyword evidence="7" id="KW-0762">Sugar transport</keyword>
<feature type="transmembrane region" description="Helical" evidence="9">
    <location>
        <begin position="116"/>
        <end position="141"/>
    </location>
</feature>
<evidence type="ECO:0000256" key="4">
    <source>
        <dbReference type="ARBA" id="ARBA00022475"/>
    </source>
</evidence>
<comment type="similarity">
    <text evidence="2 9">Belongs to the ABC-2 integral membrane protein family.</text>
</comment>
<keyword evidence="3 9" id="KW-0813">Transport</keyword>
<organism evidence="11 12">
    <name type="scientific">Acidihalobacter prosperus</name>
    <dbReference type="NCBI Taxonomy" id="160660"/>
    <lineage>
        <taxon>Bacteria</taxon>
        <taxon>Pseudomonadati</taxon>
        <taxon>Pseudomonadota</taxon>
        <taxon>Gammaproteobacteria</taxon>
        <taxon>Chromatiales</taxon>
        <taxon>Ectothiorhodospiraceae</taxon>
        <taxon>Acidihalobacter</taxon>
    </lineage>
</organism>
<comment type="caution">
    <text evidence="11">The sequence shown here is derived from an EMBL/GenBank/DDBJ whole genome shotgun (WGS) entry which is preliminary data.</text>
</comment>
<keyword evidence="12" id="KW-1185">Reference proteome</keyword>
<evidence type="ECO:0000256" key="6">
    <source>
        <dbReference type="ARBA" id="ARBA00022989"/>
    </source>
</evidence>
<reference evidence="11 12" key="1">
    <citation type="journal article" date="2014" name="Genome Announc.">
        <title>Draft Genome Sequence of the Iron-Oxidizing, Acidophilic, and Halotolerant 'Thiobacillus prosperus' Type Strain DSM 5130.</title>
        <authorList>
            <person name="Ossandon F.J."/>
            <person name="Cardenas J.P."/>
            <person name="Corbett M."/>
            <person name="Quatrini R."/>
            <person name="Holmes D.S."/>
            <person name="Watkin E."/>
        </authorList>
    </citation>
    <scope>NUCLEOTIDE SEQUENCE [LARGE SCALE GENOMIC DNA]</scope>
    <source>
        <strain evidence="11 12">DSM 5130</strain>
    </source>
</reference>
<dbReference type="PANTHER" id="PTHR30413:SF10">
    <property type="entry name" value="CAPSULE POLYSACCHARIDE EXPORT INNER-MEMBRANE PROTEIN CTRC"/>
    <property type="match status" value="1"/>
</dbReference>
<evidence type="ECO:0000256" key="8">
    <source>
        <dbReference type="ARBA" id="ARBA00023136"/>
    </source>
</evidence>
<feature type="domain" description="ABC transmembrane type-2" evidence="10">
    <location>
        <begin position="8"/>
        <end position="226"/>
    </location>
</feature>
<dbReference type="PROSITE" id="PS51012">
    <property type="entry name" value="ABC_TM2"/>
    <property type="match status" value="1"/>
</dbReference>
<dbReference type="GO" id="GO:0015774">
    <property type="term" value="P:polysaccharide transport"/>
    <property type="evidence" value="ECO:0007669"/>
    <property type="project" value="UniProtKB-KW"/>
</dbReference>
<dbReference type="AlphaFoldDB" id="A0A1A6C5Z7"/>
<dbReference type="InterPro" id="IPR013525">
    <property type="entry name" value="ABC2_TM"/>
</dbReference>
<proteinExistence type="inferred from homology"/>
<sequence length="234" mass="27090">MRYQGAVLGFAWSLMNPLMITLMYLFVFTYVFRSSQPNHALYMVTGIVHWTLFSTLVTQAPEQLVGNADLLKKIYFPRLLVPLSNLLVNSVLWFMALVVFLMLYGPLGGKLHWALLVYPFYLLLFLGFAFGLMLILCVLYVDFRDLKHLVEVFVQLFFWTTPIIYPLSMVPARIRDLFLVNPLTEFTHIFQDIFWAGQLPSWQISAAFSAWAALSLGVGLWLFYRRGAKLIERL</sequence>
<keyword evidence="7" id="KW-0625">Polysaccharide transport</keyword>
<evidence type="ECO:0000256" key="3">
    <source>
        <dbReference type="ARBA" id="ARBA00022448"/>
    </source>
</evidence>
<evidence type="ECO:0000256" key="1">
    <source>
        <dbReference type="ARBA" id="ARBA00004651"/>
    </source>
</evidence>
<dbReference type="Proteomes" id="UP000029273">
    <property type="component" value="Unassembled WGS sequence"/>
</dbReference>
<feature type="transmembrane region" description="Helical" evidence="9">
    <location>
        <begin position="39"/>
        <end position="58"/>
    </location>
</feature>
<dbReference type="InterPro" id="IPR047817">
    <property type="entry name" value="ABC2_TM_bact-type"/>
</dbReference>
<keyword evidence="6 9" id="KW-1133">Transmembrane helix</keyword>
<dbReference type="PANTHER" id="PTHR30413">
    <property type="entry name" value="INNER MEMBRANE TRANSPORT PERMEASE"/>
    <property type="match status" value="1"/>
</dbReference>
<dbReference type="GO" id="GO:0015920">
    <property type="term" value="P:lipopolysaccharide transport"/>
    <property type="evidence" value="ECO:0007669"/>
    <property type="project" value="TreeGrafter"/>
</dbReference>
<name>A0A1A6C5Z7_9GAMM</name>
<evidence type="ECO:0000313" key="11">
    <source>
        <dbReference type="EMBL" id="OBS09996.1"/>
    </source>
</evidence>
<evidence type="ECO:0000313" key="12">
    <source>
        <dbReference type="Proteomes" id="UP000029273"/>
    </source>
</evidence>
<evidence type="ECO:0000256" key="2">
    <source>
        <dbReference type="ARBA" id="ARBA00007783"/>
    </source>
</evidence>
<evidence type="ECO:0000256" key="7">
    <source>
        <dbReference type="ARBA" id="ARBA00023047"/>
    </source>
</evidence>
<keyword evidence="5 9" id="KW-0812">Transmembrane</keyword>
<evidence type="ECO:0000259" key="10">
    <source>
        <dbReference type="PROSITE" id="PS51012"/>
    </source>
</evidence>
<feature type="transmembrane region" description="Helical" evidence="9">
    <location>
        <begin position="7"/>
        <end position="27"/>
    </location>
</feature>
<feature type="transmembrane region" description="Helical" evidence="9">
    <location>
        <begin position="204"/>
        <end position="224"/>
    </location>
</feature>
<dbReference type="EMBL" id="JQSG02000002">
    <property type="protein sequence ID" value="OBS09996.1"/>
    <property type="molecule type" value="Genomic_DNA"/>
</dbReference>
<accession>A0A1A6C5Z7</accession>
<dbReference type="Pfam" id="PF01061">
    <property type="entry name" value="ABC2_membrane"/>
    <property type="match status" value="1"/>
</dbReference>
<gene>
    <name evidence="11" type="ORF">Thpro_021046</name>
</gene>
<feature type="transmembrane region" description="Helical" evidence="9">
    <location>
        <begin position="79"/>
        <end position="104"/>
    </location>
</feature>
<protein>
    <recommendedName>
        <fullName evidence="9">Transport permease protein</fullName>
    </recommendedName>
</protein>
<evidence type="ECO:0000256" key="9">
    <source>
        <dbReference type="RuleBase" id="RU361157"/>
    </source>
</evidence>
<keyword evidence="4 9" id="KW-1003">Cell membrane</keyword>
<evidence type="ECO:0000256" key="5">
    <source>
        <dbReference type="ARBA" id="ARBA00022692"/>
    </source>
</evidence>
<keyword evidence="8 9" id="KW-0472">Membrane</keyword>
<dbReference type="GO" id="GO:0005886">
    <property type="term" value="C:plasma membrane"/>
    <property type="evidence" value="ECO:0007669"/>
    <property type="project" value="UniProtKB-SubCell"/>
</dbReference>
<comment type="subcellular location">
    <subcellularLocation>
        <location evidence="9">Cell inner membrane</location>
        <topology evidence="9">Multi-pass membrane protein</topology>
    </subcellularLocation>
    <subcellularLocation>
        <location evidence="1">Cell membrane</location>
        <topology evidence="1">Multi-pass membrane protein</topology>
    </subcellularLocation>
</comment>